<proteinExistence type="predicted"/>
<evidence type="ECO:0000313" key="3">
    <source>
        <dbReference type="Proteomes" id="UP000226431"/>
    </source>
</evidence>
<keyword evidence="3" id="KW-1185">Reference proteome</keyword>
<organism evidence="2 3">
    <name type="scientific">Ophiocordyceps camponoti-rufipedis</name>
    <dbReference type="NCBI Taxonomy" id="2004952"/>
    <lineage>
        <taxon>Eukaryota</taxon>
        <taxon>Fungi</taxon>
        <taxon>Dikarya</taxon>
        <taxon>Ascomycota</taxon>
        <taxon>Pezizomycotina</taxon>
        <taxon>Sordariomycetes</taxon>
        <taxon>Hypocreomycetidae</taxon>
        <taxon>Hypocreales</taxon>
        <taxon>Ophiocordycipitaceae</taxon>
        <taxon>Ophiocordyceps</taxon>
    </lineage>
</organism>
<feature type="compositionally biased region" description="Polar residues" evidence="1">
    <location>
        <begin position="66"/>
        <end position="76"/>
    </location>
</feature>
<feature type="region of interest" description="Disordered" evidence="1">
    <location>
        <begin position="41"/>
        <end position="98"/>
    </location>
</feature>
<feature type="compositionally biased region" description="Polar residues" evidence="1">
    <location>
        <begin position="88"/>
        <end position="98"/>
    </location>
</feature>
<dbReference type="Proteomes" id="UP000226431">
    <property type="component" value="Unassembled WGS sequence"/>
</dbReference>
<protein>
    <submittedName>
        <fullName evidence="2">Uncharacterized protein</fullName>
    </submittedName>
</protein>
<comment type="caution">
    <text evidence="2">The sequence shown here is derived from an EMBL/GenBank/DDBJ whole genome shotgun (WGS) entry which is preliminary data.</text>
</comment>
<reference evidence="2 3" key="1">
    <citation type="submission" date="2017-06" db="EMBL/GenBank/DDBJ databases">
        <title>Ant-infecting Ophiocordyceps genomes reveal a high diversity of potential behavioral manipulation genes and a possible major role for enterotoxins.</title>
        <authorList>
            <person name="De Bekker C."/>
            <person name="Evans H.C."/>
            <person name="Brachmann A."/>
            <person name="Hughes D.P."/>
        </authorList>
    </citation>
    <scope>NUCLEOTIDE SEQUENCE [LARGE SCALE GENOMIC DNA]</scope>
    <source>
        <strain evidence="2 3">Map16</strain>
    </source>
</reference>
<evidence type="ECO:0000313" key="2">
    <source>
        <dbReference type="EMBL" id="PHH73739.1"/>
    </source>
</evidence>
<name>A0A2C5XIL3_9HYPO</name>
<accession>A0A2C5XIL3</accession>
<dbReference type="AlphaFoldDB" id="A0A2C5XIL3"/>
<dbReference type="EMBL" id="NJES01000321">
    <property type="protein sequence ID" value="PHH73739.1"/>
    <property type="molecule type" value="Genomic_DNA"/>
</dbReference>
<evidence type="ECO:0000256" key="1">
    <source>
        <dbReference type="SAM" id="MobiDB-lite"/>
    </source>
</evidence>
<sequence length="98" mass="10434">MTRPMIQANDAWTLLSVKDGYLTAKPISQIESLIATTARDTSTANLSSPGILDSYPPPIIDVGPESAQNSNSSPEQRVTAAPARLNRRLSTPLSPMVA</sequence>
<gene>
    <name evidence="2" type="ORF">CDD80_3617</name>
</gene>